<feature type="transmembrane region" description="Helical" evidence="6">
    <location>
        <begin position="37"/>
        <end position="58"/>
    </location>
</feature>
<dbReference type="InterPro" id="IPR037185">
    <property type="entry name" value="EmrE-like"/>
</dbReference>
<accession>A0ABU9XVT2</accession>
<sequence>MTRRAPTNATAFAVAAIGIASYSVMDAVMKGLSIAHGAYSAVLWRSIAGVVLLGPIFLLTRRPWPGHAALTLHIARGAVAGASVLLFFWGLVRVSMAQGVALTFLAPLIALFLAAATLGETIRRNAIGGSLVASLGVLAIAAGQWQAQASTDVVLGSLAIVLASILYAGSLILLRRQAQIADPLEVALFTSIVLAGLLLLGSPWFSSVPALASWPGIFGAAVLGSLSAVLLAWAYRHAEAQILAPVEYTAFLWSALLGYGVFGEHVTAWTVAGALLIIAGCLVAVRGKSGPAPQTEAAA</sequence>
<dbReference type="PANTHER" id="PTHR22911">
    <property type="entry name" value="ACYL-MALONYL CONDENSING ENZYME-RELATED"/>
    <property type="match status" value="1"/>
</dbReference>
<evidence type="ECO:0000256" key="2">
    <source>
        <dbReference type="ARBA" id="ARBA00009853"/>
    </source>
</evidence>
<feature type="transmembrane region" description="Helical" evidence="6">
    <location>
        <begin position="186"/>
        <end position="205"/>
    </location>
</feature>
<proteinExistence type="inferred from homology"/>
<name>A0ABU9XVT2_9SPHN</name>
<feature type="transmembrane region" description="Helical" evidence="6">
    <location>
        <begin position="268"/>
        <end position="285"/>
    </location>
</feature>
<feature type="domain" description="EamA" evidence="7">
    <location>
        <begin position="155"/>
        <end position="285"/>
    </location>
</feature>
<feature type="transmembrane region" description="Helical" evidence="6">
    <location>
        <begin position="97"/>
        <end position="119"/>
    </location>
</feature>
<protein>
    <submittedName>
        <fullName evidence="8">DMT family transporter</fullName>
    </submittedName>
</protein>
<feature type="domain" description="EamA" evidence="7">
    <location>
        <begin position="14"/>
        <end position="140"/>
    </location>
</feature>
<dbReference type="Gene3D" id="1.10.3730.20">
    <property type="match status" value="1"/>
</dbReference>
<feature type="transmembrane region" description="Helical" evidence="6">
    <location>
        <begin position="242"/>
        <end position="262"/>
    </location>
</feature>
<feature type="transmembrane region" description="Helical" evidence="6">
    <location>
        <begin position="153"/>
        <end position="174"/>
    </location>
</feature>
<dbReference type="PANTHER" id="PTHR22911:SF6">
    <property type="entry name" value="SOLUTE CARRIER FAMILY 35 MEMBER G1"/>
    <property type="match status" value="1"/>
</dbReference>
<dbReference type="InterPro" id="IPR000620">
    <property type="entry name" value="EamA_dom"/>
</dbReference>
<dbReference type="SUPFAM" id="SSF103481">
    <property type="entry name" value="Multidrug resistance efflux transporter EmrE"/>
    <property type="match status" value="2"/>
</dbReference>
<organism evidence="8 9">
    <name type="scientific">Sphingomonas qilianensis</name>
    <dbReference type="NCBI Taxonomy" id="1736690"/>
    <lineage>
        <taxon>Bacteria</taxon>
        <taxon>Pseudomonadati</taxon>
        <taxon>Pseudomonadota</taxon>
        <taxon>Alphaproteobacteria</taxon>
        <taxon>Sphingomonadales</taxon>
        <taxon>Sphingomonadaceae</taxon>
        <taxon>Sphingomonas</taxon>
    </lineage>
</organism>
<keyword evidence="4 6" id="KW-1133">Transmembrane helix</keyword>
<evidence type="ECO:0000313" key="8">
    <source>
        <dbReference type="EMBL" id="MEN2787637.1"/>
    </source>
</evidence>
<evidence type="ECO:0000313" key="9">
    <source>
        <dbReference type="Proteomes" id="UP001404104"/>
    </source>
</evidence>
<evidence type="ECO:0000256" key="4">
    <source>
        <dbReference type="ARBA" id="ARBA00022989"/>
    </source>
</evidence>
<evidence type="ECO:0000259" key="7">
    <source>
        <dbReference type="Pfam" id="PF00892"/>
    </source>
</evidence>
<gene>
    <name evidence="8" type="ORF">ABC969_14565</name>
</gene>
<evidence type="ECO:0000256" key="5">
    <source>
        <dbReference type="ARBA" id="ARBA00023136"/>
    </source>
</evidence>
<comment type="subcellular location">
    <subcellularLocation>
        <location evidence="1">Membrane</location>
        <topology evidence="1">Multi-pass membrane protein</topology>
    </subcellularLocation>
</comment>
<keyword evidence="9" id="KW-1185">Reference proteome</keyword>
<dbReference type="Proteomes" id="UP001404104">
    <property type="component" value="Unassembled WGS sequence"/>
</dbReference>
<comment type="caution">
    <text evidence="8">The sequence shown here is derived from an EMBL/GenBank/DDBJ whole genome shotgun (WGS) entry which is preliminary data.</text>
</comment>
<feature type="transmembrane region" description="Helical" evidence="6">
    <location>
        <begin position="7"/>
        <end position="25"/>
    </location>
</feature>
<dbReference type="Pfam" id="PF00892">
    <property type="entry name" value="EamA"/>
    <property type="match status" value="2"/>
</dbReference>
<feature type="transmembrane region" description="Helical" evidence="6">
    <location>
        <begin position="70"/>
        <end position="91"/>
    </location>
</feature>
<keyword evidence="5 6" id="KW-0472">Membrane</keyword>
<feature type="transmembrane region" description="Helical" evidence="6">
    <location>
        <begin position="126"/>
        <end position="147"/>
    </location>
</feature>
<reference evidence="8 9" key="1">
    <citation type="submission" date="2024-05" db="EMBL/GenBank/DDBJ databases">
        <authorList>
            <person name="Liu Q."/>
            <person name="Xin Y.-H."/>
        </authorList>
    </citation>
    <scope>NUCLEOTIDE SEQUENCE [LARGE SCALE GENOMIC DNA]</scope>
    <source>
        <strain evidence="8 9">CGMCC 1.15349</strain>
    </source>
</reference>
<evidence type="ECO:0000256" key="1">
    <source>
        <dbReference type="ARBA" id="ARBA00004141"/>
    </source>
</evidence>
<keyword evidence="3 6" id="KW-0812">Transmembrane</keyword>
<feature type="transmembrane region" description="Helical" evidence="6">
    <location>
        <begin position="211"/>
        <end position="235"/>
    </location>
</feature>
<comment type="similarity">
    <text evidence="2">Belongs to the drug/metabolite transporter (DMT) superfamily. 10 TMS drug/metabolite exporter (DME) (TC 2.A.7.3) family.</text>
</comment>
<evidence type="ECO:0000256" key="6">
    <source>
        <dbReference type="SAM" id="Phobius"/>
    </source>
</evidence>
<dbReference type="EMBL" id="JBDIMF010000007">
    <property type="protein sequence ID" value="MEN2787637.1"/>
    <property type="molecule type" value="Genomic_DNA"/>
</dbReference>
<evidence type="ECO:0000256" key="3">
    <source>
        <dbReference type="ARBA" id="ARBA00022692"/>
    </source>
</evidence>
<dbReference type="RefSeq" id="WP_345866077.1">
    <property type="nucleotide sequence ID" value="NZ_JBDIMF010000007.1"/>
</dbReference>